<protein>
    <submittedName>
        <fullName evidence="1">Uncharacterized protein</fullName>
    </submittedName>
</protein>
<reference evidence="1 2" key="1">
    <citation type="submission" date="2024-04" db="EMBL/GenBank/DDBJ databases">
        <title>Human intestinal bacterial collection.</title>
        <authorList>
            <person name="Pauvert C."/>
            <person name="Hitch T.C.A."/>
            <person name="Clavel T."/>
        </authorList>
    </citation>
    <scope>NUCLEOTIDE SEQUENCE [LARGE SCALE GENOMIC DNA]</scope>
    <source>
        <strain evidence="1 2">CLA-KB-H42</strain>
    </source>
</reference>
<keyword evidence="2" id="KW-1185">Reference proteome</keyword>
<organism evidence="1 2">
    <name type="scientific">Raoultibacter massiliensis</name>
    <dbReference type="NCBI Taxonomy" id="1852371"/>
    <lineage>
        <taxon>Bacteria</taxon>
        <taxon>Bacillati</taxon>
        <taxon>Actinomycetota</taxon>
        <taxon>Coriobacteriia</taxon>
        <taxon>Eggerthellales</taxon>
        <taxon>Eggerthellaceae</taxon>
        <taxon>Raoultibacter</taxon>
    </lineage>
</organism>
<proteinExistence type="predicted"/>
<dbReference type="Proteomes" id="UP001487305">
    <property type="component" value="Unassembled WGS sequence"/>
</dbReference>
<dbReference type="EMBL" id="JBBNOP010000009">
    <property type="protein sequence ID" value="MEQ3363556.1"/>
    <property type="molecule type" value="Genomic_DNA"/>
</dbReference>
<accession>A0ABV1JEQ2</accession>
<sequence length="75" mass="8452">MGLIDDIAVSAGCEYVSELKYHPGRYPAFGVLRAIEAGSYDEKEWNEAVRYLIDEEADDCDSDTCKKRLLEFLAS</sequence>
<dbReference type="RefSeq" id="WP_102373387.1">
    <property type="nucleotide sequence ID" value="NZ_DBFADM010000031.1"/>
</dbReference>
<evidence type="ECO:0000313" key="2">
    <source>
        <dbReference type="Proteomes" id="UP001487305"/>
    </source>
</evidence>
<name>A0ABV1JEQ2_9ACTN</name>
<evidence type="ECO:0000313" key="1">
    <source>
        <dbReference type="EMBL" id="MEQ3363556.1"/>
    </source>
</evidence>
<comment type="caution">
    <text evidence="1">The sequence shown here is derived from an EMBL/GenBank/DDBJ whole genome shotgun (WGS) entry which is preliminary data.</text>
</comment>
<gene>
    <name evidence="1" type="ORF">AAA083_11290</name>
</gene>